<name>A0ABW3H1X4_9SPHN</name>
<evidence type="ECO:0000313" key="1">
    <source>
        <dbReference type="EMBL" id="MFD0944867.1"/>
    </source>
</evidence>
<comment type="caution">
    <text evidence="1">The sequence shown here is derived from an EMBL/GenBank/DDBJ whole genome shotgun (WGS) entry which is preliminary data.</text>
</comment>
<keyword evidence="2" id="KW-1185">Reference proteome</keyword>
<organism evidence="1 2">
    <name type="scientific">Sphingomonas canadensis</name>
    <dbReference type="NCBI Taxonomy" id="1219257"/>
    <lineage>
        <taxon>Bacteria</taxon>
        <taxon>Pseudomonadati</taxon>
        <taxon>Pseudomonadota</taxon>
        <taxon>Alphaproteobacteria</taxon>
        <taxon>Sphingomonadales</taxon>
        <taxon>Sphingomonadaceae</taxon>
        <taxon>Sphingomonas</taxon>
    </lineage>
</organism>
<keyword evidence="1" id="KW-0378">Hydrolase</keyword>
<dbReference type="RefSeq" id="WP_264942851.1">
    <property type="nucleotide sequence ID" value="NZ_JAPDRA010000001.1"/>
</dbReference>
<proteinExistence type="predicted"/>
<dbReference type="GO" id="GO:0016787">
    <property type="term" value="F:hydrolase activity"/>
    <property type="evidence" value="ECO:0007669"/>
    <property type="project" value="UniProtKB-KW"/>
</dbReference>
<gene>
    <name evidence="1" type="ORF">ACFQ1E_00795</name>
</gene>
<dbReference type="Proteomes" id="UP001596977">
    <property type="component" value="Unassembled WGS sequence"/>
</dbReference>
<reference evidence="2" key="1">
    <citation type="journal article" date="2019" name="Int. J. Syst. Evol. Microbiol.">
        <title>The Global Catalogue of Microorganisms (GCM) 10K type strain sequencing project: providing services to taxonomists for standard genome sequencing and annotation.</title>
        <authorList>
            <consortium name="The Broad Institute Genomics Platform"/>
            <consortium name="The Broad Institute Genome Sequencing Center for Infectious Disease"/>
            <person name="Wu L."/>
            <person name="Ma J."/>
        </authorList>
    </citation>
    <scope>NUCLEOTIDE SEQUENCE [LARGE SCALE GENOMIC DNA]</scope>
    <source>
        <strain evidence="2">CCUG 62982</strain>
    </source>
</reference>
<evidence type="ECO:0000313" key="2">
    <source>
        <dbReference type="Proteomes" id="UP001596977"/>
    </source>
</evidence>
<accession>A0ABW3H1X4</accession>
<protein>
    <submittedName>
        <fullName evidence="1">HAD family hydrolase</fullName>
    </submittedName>
</protein>
<dbReference type="EMBL" id="JBHTJG010000001">
    <property type="protein sequence ID" value="MFD0944867.1"/>
    <property type="molecule type" value="Genomic_DNA"/>
</dbReference>
<dbReference type="SUPFAM" id="SSF56784">
    <property type="entry name" value="HAD-like"/>
    <property type="match status" value="1"/>
</dbReference>
<dbReference type="InterPro" id="IPR036412">
    <property type="entry name" value="HAD-like_sf"/>
</dbReference>
<sequence length="209" mass="22799">MRPLLITDCDEVLLHMVRHFGAWLDEAHDIEFTPNGGDFASSMRRRACGSLVQPDDMWTLLGGFFPAEMGRQTLVPHARESLAALAQAADIVVLTNLLDGLRDDRIAQLADHGIAHRVETNQGGKGTPVARLIAEYNPSVTVFVDDLAVHHESVAKHAPQVHRLHMVSEPSLAPQVPPAPHAHARIDCWRDAHGWIAERFGLTGGAADG</sequence>